<dbReference type="AlphaFoldDB" id="A0AA38CQ75"/>
<gene>
    <name evidence="1" type="ORF">KI387_013135</name>
</gene>
<keyword evidence="2" id="KW-1185">Reference proteome</keyword>
<sequence length="76" mass="8005">GLRIAVVGVCDSQSLVMAKGVPDGELSDECLEKICRLKSSGSLLSEMDLIDGLEVYGICDMIPKLADIAKSMGEST</sequence>
<evidence type="ECO:0000313" key="1">
    <source>
        <dbReference type="EMBL" id="KAH9301552.1"/>
    </source>
</evidence>
<name>A0AA38CQ75_TAXCH</name>
<feature type="non-terminal residue" evidence="1">
    <location>
        <position position="1"/>
    </location>
</feature>
<dbReference type="EMBL" id="JAHRHJ020000009">
    <property type="protein sequence ID" value="KAH9301552.1"/>
    <property type="molecule type" value="Genomic_DNA"/>
</dbReference>
<comment type="caution">
    <text evidence="1">The sequence shown here is derived from an EMBL/GenBank/DDBJ whole genome shotgun (WGS) entry which is preliminary data.</text>
</comment>
<reference evidence="1 2" key="1">
    <citation type="journal article" date="2021" name="Nat. Plants">
        <title>The Taxus genome provides insights into paclitaxel biosynthesis.</title>
        <authorList>
            <person name="Xiong X."/>
            <person name="Gou J."/>
            <person name="Liao Q."/>
            <person name="Li Y."/>
            <person name="Zhou Q."/>
            <person name="Bi G."/>
            <person name="Li C."/>
            <person name="Du R."/>
            <person name="Wang X."/>
            <person name="Sun T."/>
            <person name="Guo L."/>
            <person name="Liang H."/>
            <person name="Lu P."/>
            <person name="Wu Y."/>
            <person name="Zhang Z."/>
            <person name="Ro D.K."/>
            <person name="Shang Y."/>
            <person name="Huang S."/>
            <person name="Yan J."/>
        </authorList>
    </citation>
    <scope>NUCLEOTIDE SEQUENCE [LARGE SCALE GENOMIC DNA]</scope>
    <source>
        <strain evidence="1">Ta-2019</strain>
    </source>
</reference>
<organism evidence="1 2">
    <name type="scientific">Taxus chinensis</name>
    <name type="common">Chinese yew</name>
    <name type="synonym">Taxus wallichiana var. chinensis</name>
    <dbReference type="NCBI Taxonomy" id="29808"/>
    <lineage>
        <taxon>Eukaryota</taxon>
        <taxon>Viridiplantae</taxon>
        <taxon>Streptophyta</taxon>
        <taxon>Embryophyta</taxon>
        <taxon>Tracheophyta</taxon>
        <taxon>Spermatophyta</taxon>
        <taxon>Pinopsida</taxon>
        <taxon>Pinidae</taxon>
        <taxon>Conifers II</taxon>
        <taxon>Cupressales</taxon>
        <taxon>Taxaceae</taxon>
        <taxon>Taxus</taxon>
    </lineage>
</organism>
<proteinExistence type="predicted"/>
<accession>A0AA38CQ75</accession>
<protein>
    <submittedName>
        <fullName evidence="1">Uncharacterized protein</fullName>
    </submittedName>
</protein>
<dbReference type="Proteomes" id="UP000824469">
    <property type="component" value="Unassembled WGS sequence"/>
</dbReference>
<feature type="non-terminal residue" evidence="1">
    <location>
        <position position="76"/>
    </location>
</feature>
<evidence type="ECO:0000313" key="2">
    <source>
        <dbReference type="Proteomes" id="UP000824469"/>
    </source>
</evidence>